<gene>
    <name evidence="2" type="ORF">HNAJ_LOCUS3522</name>
</gene>
<dbReference type="STRING" id="102285.A0A0R3T8Y5"/>
<dbReference type="PANTHER" id="PTHR46866:SF1">
    <property type="entry name" value="GH12955P"/>
    <property type="match status" value="1"/>
</dbReference>
<reference evidence="4" key="1">
    <citation type="submission" date="2017-02" db="UniProtKB">
        <authorList>
            <consortium name="WormBaseParasite"/>
        </authorList>
    </citation>
    <scope>IDENTIFICATION</scope>
</reference>
<dbReference type="Proteomes" id="UP000278807">
    <property type="component" value="Unassembled WGS sequence"/>
</dbReference>
<evidence type="ECO:0000259" key="1">
    <source>
        <dbReference type="SMART" id="SM01026"/>
    </source>
</evidence>
<evidence type="ECO:0000313" key="2">
    <source>
        <dbReference type="EMBL" id="VDN99381.1"/>
    </source>
</evidence>
<sequence length="346" mass="40104">MTDENKNFTWRFPFEHPDTCLQESKLSDDNIECEFSKALTYIRRLDLKNDEELVAVNLKRFIHSRLDSAYEQPNIVHEIVQKAVKLYEECQESTAVMLSDDESIAKFQGRSLSSAIKYNPVLLKNELSLQYVFYQIICLLECFHNQRIPYLNLATKNIFVNNLLQVNIAPPEQNIEDSTRFPVNSADLFVDNTCEIKNSSEFYKVLCGWVLRNISNYDYLMYINRLAGRKAGDPTASAVLPWVTDFSSPFDPDKSSNKQQCLRDLTRTKFRLNKGEHQLDATYLHSTEHTDAFSGGTFVPHHLLDMMPNLAYYTYKVCSFLFSQDRQDALDDRMVSRKCATNVIFQ</sequence>
<dbReference type="Pfam" id="PF02138">
    <property type="entry name" value="Beach"/>
    <property type="match status" value="1"/>
</dbReference>
<keyword evidence="3" id="KW-1185">Reference proteome</keyword>
<dbReference type="WBParaSite" id="HNAJ_0000352401-mRNA-1">
    <property type="protein sequence ID" value="HNAJ_0000352401-mRNA-1"/>
    <property type="gene ID" value="HNAJ_0000352401"/>
</dbReference>
<proteinExistence type="predicted"/>
<dbReference type="SUPFAM" id="SSF56112">
    <property type="entry name" value="Protein kinase-like (PK-like)"/>
    <property type="match status" value="1"/>
</dbReference>
<dbReference type="SUPFAM" id="SSF81837">
    <property type="entry name" value="BEACH domain"/>
    <property type="match status" value="1"/>
</dbReference>
<evidence type="ECO:0000313" key="4">
    <source>
        <dbReference type="WBParaSite" id="HNAJ_0000352401-mRNA-1"/>
    </source>
</evidence>
<dbReference type="InterPro" id="IPR011009">
    <property type="entry name" value="Kinase-like_dom_sf"/>
</dbReference>
<dbReference type="Gene3D" id="1.10.1540.10">
    <property type="entry name" value="BEACH domain"/>
    <property type="match status" value="1"/>
</dbReference>
<dbReference type="SMART" id="SM01026">
    <property type="entry name" value="Beach"/>
    <property type="match status" value="1"/>
</dbReference>
<dbReference type="PANTHER" id="PTHR46866">
    <property type="entry name" value="GH12955P"/>
    <property type="match status" value="1"/>
</dbReference>
<reference evidence="2 3" key="2">
    <citation type="submission" date="2018-11" db="EMBL/GenBank/DDBJ databases">
        <authorList>
            <consortium name="Pathogen Informatics"/>
        </authorList>
    </citation>
    <scope>NUCLEOTIDE SEQUENCE [LARGE SCALE GENOMIC DNA]</scope>
</reference>
<name>A0A0R3T8Y5_RODNA</name>
<protein>
    <submittedName>
        <fullName evidence="4">BEACH domain-containing protein</fullName>
    </submittedName>
</protein>
<evidence type="ECO:0000313" key="3">
    <source>
        <dbReference type="Proteomes" id="UP000278807"/>
    </source>
</evidence>
<dbReference type="InterPro" id="IPR000409">
    <property type="entry name" value="BEACH_dom"/>
</dbReference>
<dbReference type="EMBL" id="UZAE01002092">
    <property type="protein sequence ID" value="VDN99381.1"/>
    <property type="molecule type" value="Genomic_DNA"/>
</dbReference>
<dbReference type="InterPro" id="IPR036372">
    <property type="entry name" value="BEACH_dom_sf"/>
</dbReference>
<dbReference type="AlphaFoldDB" id="A0A0R3T8Y5"/>
<organism evidence="4">
    <name type="scientific">Rodentolepis nana</name>
    <name type="common">Dwarf tapeworm</name>
    <name type="synonym">Hymenolepis nana</name>
    <dbReference type="NCBI Taxonomy" id="102285"/>
    <lineage>
        <taxon>Eukaryota</taxon>
        <taxon>Metazoa</taxon>
        <taxon>Spiralia</taxon>
        <taxon>Lophotrochozoa</taxon>
        <taxon>Platyhelminthes</taxon>
        <taxon>Cestoda</taxon>
        <taxon>Eucestoda</taxon>
        <taxon>Cyclophyllidea</taxon>
        <taxon>Hymenolepididae</taxon>
        <taxon>Rodentolepis</taxon>
    </lineage>
</organism>
<dbReference type="OrthoDB" id="26681at2759"/>
<accession>A0A0R3T8Y5</accession>
<feature type="domain" description="BEACH" evidence="1">
    <location>
        <begin position="206"/>
        <end position="346"/>
    </location>
</feature>